<dbReference type="Gene3D" id="2.170.270.10">
    <property type="entry name" value="SET domain"/>
    <property type="match status" value="1"/>
</dbReference>
<dbReference type="InterPro" id="IPR050777">
    <property type="entry name" value="SET2_Histone-Lys_MeTrsfase"/>
</dbReference>
<dbReference type="GO" id="GO:0032259">
    <property type="term" value="P:methylation"/>
    <property type="evidence" value="ECO:0007669"/>
    <property type="project" value="UniProtKB-KW"/>
</dbReference>
<dbReference type="InterPro" id="IPR046341">
    <property type="entry name" value="SET_dom_sf"/>
</dbReference>
<evidence type="ECO:0000313" key="9">
    <source>
        <dbReference type="Proteomes" id="UP000604825"/>
    </source>
</evidence>
<dbReference type="EMBL" id="CAJGYO010000003">
    <property type="protein sequence ID" value="CAD6219785.1"/>
    <property type="molecule type" value="Genomic_DNA"/>
</dbReference>
<dbReference type="AlphaFoldDB" id="A0A811NDZ5"/>
<keyword evidence="3" id="KW-0158">Chromosome</keyword>
<dbReference type="Proteomes" id="UP000604825">
    <property type="component" value="Unassembled WGS sequence"/>
</dbReference>
<evidence type="ECO:0000256" key="5">
    <source>
        <dbReference type="ARBA" id="ARBA00022679"/>
    </source>
</evidence>
<keyword evidence="4" id="KW-0489">Methyltransferase</keyword>
<evidence type="ECO:0000256" key="7">
    <source>
        <dbReference type="ARBA" id="ARBA00023242"/>
    </source>
</evidence>
<keyword evidence="6" id="KW-0949">S-adenosyl-L-methionine</keyword>
<proteinExistence type="predicted"/>
<comment type="caution">
    <text evidence="8">The sequence shown here is derived from an EMBL/GenBank/DDBJ whole genome shotgun (WGS) entry which is preliminary data.</text>
</comment>
<dbReference type="PANTHER" id="PTHR22884">
    <property type="entry name" value="SET DOMAIN PROTEINS"/>
    <property type="match status" value="1"/>
</dbReference>
<organism evidence="8 9">
    <name type="scientific">Miscanthus lutarioriparius</name>
    <dbReference type="NCBI Taxonomy" id="422564"/>
    <lineage>
        <taxon>Eukaryota</taxon>
        <taxon>Viridiplantae</taxon>
        <taxon>Streptophyta</taxon>
        <taxon>Embryophyta</taxon>
        <taxon>Tracheophyta</taxon>
        <taxon>Spermatophyta</taxon>
        <taxon>Magnoliopsida</taxon>
        <taxon>Liliopsida</taxon>
        <taxon>Poales</taxon>
        <taxon>Poaceae</taxon>
        <taxon>PACMAD clade</taxon>
        <taxon>Panicoideae</taxon>
        <taxon>Andropogonodae</taxon>
        <taxon>Andropogoneae</taxon>
        <taxon>Saccharinae</taxon>
        <taxon>Miscanthus</taxon>
    </lineage>
</organism>
<name>A0A811NDZ5_9POAL</name>
<evidence type="ECO:0000256" key="6">
    <source>
        <dbReference type="ARBA" id="ARBA00022691"/>
    </source>
</evidence>
<keyword evidence="7" id="KW-0539">Nucleus</keyword>
<evidence type="ECO:0000256" key="3">
    <source>
        <dbReference type="ARBA" id="ARBA00022454"/>
    </source>
</evidence>
<comment type="subcellular location">
    <subcellularLocation>
        <location evidence="2">Chromosome</location>
    </subcellularLocation>
    <subcellularLocation>
        <location evidence="1">Nucleus</location>
    </subcellularLocation>
</comment>
<dbReference type="GO" id="GO:0008168">
    <property type="term" value="F:methyltransferase activity"/>
    <property type="evidence" value="ECO:0007669"/>
    <property type="project" value="UniProtKB-KW"/>
</dbReference>
<dbReference type="GO" id="GO:0005634">
    <property type="term" value="C:nucleus"/>
    <property type="evidence" value="ECO:0007669"/>
    <property type="project" value="UniProtKB-SubCell"/>
</dbReference>
<evidence type="ECO:0000256" key="4">
    <source>
        <dbReference type="ARBA" id="ARBA00022603"/>
    </source>
</evidence>
<evidence type="ECO:0000256" key="2">
    <source>
        <dbReference type="ARBA" id="ARBA00004286"/>
    </source>
</evidence>
<sequence length="175" mass="20468">MWSWIVLEDEIKKREFVIEYVGEVIDDRTCENRLWTMKRLNDTNFYLCELQFIDLHTEKFDLKEEEWHFLELHIQTGVEVELHCSGIHICLELLLGIKLVCYGILANYDFLLEKANEGNSRALLNAEPSNIGARLIVEQCFSCYCYLQLQKVVLELKVILSTLLLVPLTAMPKEV</sequence>
<dbReference type="GO" id="GO:0005694">
    <property type="term" value="C:chromosome"/>
    <property type="evidence" value="ECO:0007669"/>
    <property type="project" value="UniProtKB-SubCell"/>
</dbReference>
<keyword evidence="5" id="KW-0808">Transferase</keyword>
<dbReference type="OrthoDB" id="422362at2759"/>
<protein>
    <submittedName>
        <fullName evidence="8">Uncharacterized protein</fullName>
    </submittedName>
</protein>
<gene>
    <name evidence="8" type="ORF">NCGR_LOCUS13392</name>
</gene>
<reference evidence="8" key="1">
    <citation type="submission" date="2020-10" db="EMBL/GenBank/DDBJ databases">
        <authorList>
            <person name="Han B."/>
            <person name="Lu T."/>
            <person name="Zhao Q."/>
            <person name="Huang X."/>
            <person name="Zhao Y."/>
        </authorList>
    </citation>
    <scope>NUCLEOTIDE SEQUENCE</scope>
</reference>
<evidence type="ECO:0000256" key="1">
    <source>
        <dbReference type="ARBA" id="ARBA00004123"/>
    </source>
</evidence>
<evidence type="ECO:0000313" key="8">
    <source>
        <dbReference type="EMBL" id="CAD6219785.1"/>
    </source>
</evidence>
<keyword evidence="9" id="KW-1185">Reference proteome</keyword>
<dbReference type="SUPFAM" id="SSF82199">
    <property type="entry name" value="SET domain"/>
    <property type="match status" value="1"/>
</dbReference>
<accession>A0A811NDZ5</accession>